<dbReference type="CDD" id="cd00156">
    <property type="entry name" value="REC"/>
    <property type="match status" value="1"/>
</dbReference>
<evidence type="ECO:0000313" key="5">
    <source>
        <dbReference type="Proteomes" id="UP000050863"/>
    </source>
</evidence>
<dbReference type="GO" id="GO:0000160">
    <property type="term" value="P:phosphorelay signal transduction system"/>
    <property type="evidence" value="ECO:0007669"/>
    <property type="project" value="InterPro"/>
</dbReference>
<evidence type="ECO:0000256" key="1">
    <source>
        <dbReference type="ARBA" id="ARBA00022553"/>
    </source>
</evidence>
<dbReference type="EMBL" id="LLXZ01000128">
    <property type="protein sequence ID" value="KRR04676.1"/>
    <property type="molecule type" value="Genomic_DNA"/>
</dbReference>
<reference evidence="4 5" key="1">
    <citation type="submission" date="2014-03" db="EMBL/GenBank/DDBJ databases">
        <title>Bradyrhizobium valentinum sp. nov., isolated from effective nodules of Lupinus mariae-josephae, a lupine endemic of basic-lime soils in Eastern Spain.</title>
        <authorList>
            <person name="Duran D."/>
            <person name="Rey L."/>
            <person name="Navarro A."/>
            <person name="Busquets A."/>
            <person name="Imperial J."/>
            <person name="Ruiz-Argueso T."/>
        </authorList>
    </citation>
    <scope>NUCLEOTIDE SEQUENCE [LARGE SCALE GENOMIC DNA]</scope>
    <source>
        <strain evidence="4 5">PAC68</strain>
    </source>
</reference>
<accession>A0A0R3L9S7</accession>
<feature type="domain" description="Response regulatory" evidence="3">
    <location>
        <begin position="3"/>
        <end position="117"/>
    </location>
</feature>
<comment type="caution">
    <text evidence="4">The sequence shown here is derived from an EMBL/GenBank/DDBJ whole genome shotgun (WGS) entry which is preliminary data.</text>
</comment>
<dbReference type="InterPro" id="IPR001789">
    <property type="entry name" value="Sig_transdc_resp-reg_receiver"/>
</dbReference>
<evidence type="ECO:0000256" key="2">
    <source>
        <dbReference type="PROSITE-ProRule" id="PRU00169"/>
    </source>
</evidence>
<dbReference type="PROSITE" id="PS50110">
    <property type="entry name" value="RESPONSE_REGULATORY"/>
    <property type="match status" value="1"/>
</dbReference>
<protein>
    <recommendedName>
        <fullName evidence="3">Response regulatory domain-containing protein</fullName>
    </recommendedName>
</protein>
<dbReference type="Pfam" id="PF00072">
    <property type="entry name" value="Response_reg"/>
    <property type="match status" value="1"/>
</dbReference>
<keyword evidence="1 2" id="KW-0597">Phosphoprotein</keyword>
<dbReference type="SUPFAM" id="SSF52172">
    <property type="entry name" value="CheY-like"/>
    <property type="match status" value="1"/>
</dbReference>
<proteinExistence type="predicted"/>
<dbReference type="PANTHER" id="PTHR44591:SF23">
    <property type="entry name" value="CHEY SUBFAMILY"/>
    <property type="match status" value="1"/>
</dbReference>
<dbReference type="InterPro" id="IPR011006">
    <property type="entry name" value="CheY-like_superfamily"/>
</dbReference>
<organism evidence="4 5">
    <name type="scientific">Bradyrhizobium jicamae</name>
    <dbReference type="NCBI Taxonomy" id="280332"/>
    <lineage>
        <taxon>Bacteria</taxon>
        <taxon>Pseudomonadati</taxon>
        <taxon>Pseudomonadota</taxon>
        <taxon>Alphaproteobacteria</taxon>
        <taxon>Hyphomicrobiales</taxon>
        <taxon>Nitrobacteraceae</taxon>
        <taxon>Bradyrhizobium</taxon>
    </lineage>
</organism>
<dbReference type="OrthoDB" id="5456285at2"/>
<dbReference type="Gene3D" id="3.40.50.2300">
    <property type="match status" value="1"/>
</dbReference>
<evidence type="ECO:0000259" key="3">
    <source>
        <dbReference type="PROSITE" id="PS50110"/>
    </source>
</evidence>
<gene>
    <name evidence="4" type="ORF">CQ12_28525</name>
</gene>
<name>A0A0R3L9S7_9BRAD</name>
<evidence type="ECO:0000313" key="4">
    <source>
        <dbReference type="EMBL" id="KRR04676.1"/>
    </source>
</evidence>
<dbReference type="RefSeq" id="WP_057837327.1">
    <property type="nucleotide sequence ID" value="NZ_LLXZ01000128.1"/>
</dbReference>
<feature type="modified residue" description="4-aspartylphosphate" evidence="2">
    <location>
        <position position="52"/>
    </location>
</feature>
<keyword evidence="5" id="KW-1185">Reference proteome</keyword>
<dbReference type="PANTHER" id="PTHR44591">
    <property type="entry name" value="STRESS RESPONSE REGULATOR PROTEIN 1"/>
    <property type="match status" value="1"/>
</dbReference>
<sequence length="132" mass="14059">MPRVLVVDDQADVRAMISIVLRIHQFEIVEADSAASALKLFEQSSFDLAIVDIFLQGANGSDLIAELRARVPRQPVIAISGMTALDFLSGTPELSDIVCLQKPFRPPDLIRAIETSMGSVGQRGGAVAGAAL</sequence>
<dbReference type="STRING" id="280332.CQ12_28525"/>
<dbReference type="SMART" id="SM00448">
    <property type="entry name" value="REC"/>
    <property type="match status" value="1"/>
</dbReference>
<dbReference type="InterPro" id="IPR050595">
    <property type="entry name" value="Bact_response_regulator"/>
</dbReference>
<dbReference type="Proteomes" id="UP000050863">
    <property type="component" value="Unassembled WGS sequence"/>
</dbReference>
<dbReference type="AlphaFoldDB" id="A0A0R3L9S7"/>